<protein>
    <recommendedName>
        <fullName evidence="3">Sulfatase N-terminal domain-containing protein</fullName>
    </recommendedName>
</protein>
<name>A0A0L8IH32_OCTBM</name>
<dbReference type="KEGG" id="obi:106882255"/>
<dbReference type="SUPFAM" id="SSF53649">
    <property type="entry name" value="Alkaline phosphatase-like"/>
    <property type="match status" value="1"/>
</dbReference>
<evidence type="ECO:0000313" key="2">
    <source>
        <dbReference type="EMBL" id="KOG00780.1"/>
    </source>
</evidence>
<dbReference type="FunFam" id="3.40.720.10:FF:000017">
    <property type="entry name" value="Predicted protein"/>
    <property type="match status" value="1"/>
</dbReference>
<evidence type="ECO:0000256" key="1">
    <source>
        <dbReference type="SAM" id="Phobius"/>
    </source>
</evidence>
<proteinExistence type="predicted"/>
<keyword evidence="1" id="KW-0472">Membrane</keyword>
<dbReference type="AlphaFoldDB" id="A0A0L8IH32"/>
<keyword evidence="1" id="KW-1133">Transmembrane helix</keyword>
<dbReference type="PANTHER" id="PTHR10974">
    <property type="entry name" value="FI08016P-RELATED"/>
    <property type="match status" value="1"/>
</dbReference>
<accession>A0A0L8IH32</accession>
<dbReference type="GO" id="GO:0005615">
    <property type="term" value="C:extracellular space"/>
    <property type="evidence" value="ECO:0007669"/>
    <property type="project" value="TreeGrafter"/>
</dbReference>
<dbReference type="PANTHER" id="PTHR10974:SF73">
    <property type="entry name" value="FI21235P1"/>
    <property type="match status" value="1"/>
</dbReference>
<dbReference type="STRING" id="37653.A0A0L8IH32"/>
<keyword evidence="1" id="KW-0812">Transmembrane</keyword>
<dbReference type="OMA" id="SNNICHE"/>
<dbReference type="InterPro" id="IPR017850">
    <property type="entry name" value="Alkaline_phosphatase_core_sf"/>
</dbReference>
<dbReference type="EMBL" id="KQ415742">
    <property type="protein sequence ID" value="KOG00780.1"/>
    <property type="molecule type" value="Genomic_DNA"/>
</dbReference>
<gene>
    <name evidence="2" type="ORF">OCBIM_22034924mg</name>
</gene>
<sequence length="644" mass="74778">MNRYTRFTIRKKLFVIVLCLTLPWYYISSYLQNFDNYESVTGQCVLPNIDPFDESIKQFIRKLSPLQCSKNNDFSYLDNKGRVHLNWTAGRLLGFHRNQTYCVCNVINRYDDDDHILYQPARTVDFPMDIPSDFFRITCADESGSSYSNLHAHIFPTNITNEKVKKRSNTRKQYNVFIFGVDSVSRLNCLRMLPKTYKYLTQELEAFDFQGYTKVGDNTFPNMVPLLTGMHPYEESSKLPYVDPSYHFYDSYPLLWKNFSDAGYITMFAEDEPLLGIFNYLSKGFNQQPTDHYMRPFWLALDDTHPSNKFISPFLLMLENHEVQLSKSSTLCFGNIPKHVVLMNYYKYFTMKYKHTPRFGYSWLTELGHSHLNIVQLADNDFVNFLTSLKDNGQLDNSFLIFMSDHGHRFDSIRHTLIGRIEERMPLFLMTIPKGFKRDYPSAAANLLANTKKLTSPYDLHQTLKDILSTDYENNNAKRFTLTKGVSLFSRISKQRSCADAGISENYCPCYKIKPLNTTENNVSRSIAKFILDKINSLLQPWRGICSNLKLNSIKSSDKIVPHASLREEYGFFASLLNHPEPEEGTYTVVVETIPGLSLFEASVNYKSNTDISLYGEISRINRYGNQSDCIRNKRMKLYCYCIA</sequence>
<dbReference type="Pfam" id="PF02995">
    <property type="entry name" value="DUF229"/>
    <property type="match status" value="1"/>
</dbReference>
<dbReference type="CDD" id="cd16021">
    <property type="entry name" value="ALP_like"/>
    <property type="match status" value="1"/>
</dbReference>
<dbReference type="InterPro" id="IPR004245">
    <property type="entry name" value="DUF229"/>
</dbReference>
<dbReference type="OrthoDB" id="413313at2759"/>
<feature type="transmembrane region" description="Helical" evidence="1">
    <location>
        <begin position="12"/>
        <end position="31"/>
    </location>
</feature>
<reference evidence="2" key="1">
    <citation type="submission" date="2015-07" db="EMBL/GenBank/DDBJ databases">
        <title>MeaNS - Measles Nucleotide Surveillance Program.</title>
        <authorList>
            <person name="Tran T."/>
            <person name="Druce J."/>
        </authorList>
    </citation>
    <scope>NUCLEOTIDE SEQUENCE</scope>
    <source>
        <strain evidence="2">UCB-OBI-ISO-001</strain>
        <tissue evidence="2">Gonad</tissue>
    </source>
</reference>
<evidence type="ECO:0008006" key="3">
    <source>
        <dbReference type="Google" id="ProtNLM"/>
    </source>
</evidence>
<organism evidence="2">
    <name type="scientific">Octopus bimaculoides</name>
    <name type="common">California two-spotted octopus</name>
    <dbReference type="NCBI Taxonomy" id="37653"/>
    <lineage>
        <taxon>Eukaryota</taxon>
        <taxon>Metazoa</taxon>
        <taxon>Spiralia</taxon>
        <taxon>Lophotrochozoa</taxon>
        <taxon>Mollusca</taxon>
        <taxon>Cephalopoda</taxon>
        <taxon>Coleoidea</taxon>
        <taxon>Octopodiformes</taxon>
        <taxon>Octopoda</taxon>
        <taxon>Incirrata</taxon>
        <taxon>Octopodidae</taxon>
        <taxon>Octopus</taxon>
    </lineage>
</organism>
<dbReference type="Gene3D" id="3.40.720.10">
    <property type="entry name" value="Alkaline Phosphatase, subunit A"/>
    <property type="match status" value="1"/>
</dbReference>